<evidence type="ECO:0000256" key="3">
    <source>
        <dbReference type="ARBA" id="ARBA00022801"/>
    </source>
</evidence>
<keyword evidence="4" id="KW-0342">GTP-binding</keyword>
<dbReference type="PANTHER" id="PTHR45709">
    <property type="entry name" value="LARGE SUBUNIT GTPASE 1 HOMOLOG-RELATED"/>
    <property type="match status" value="1"/>
</dbReference>
<evidence type="ECO:0000313" key="8">
    <source>
        <dbReference type="Proteomes" id="UP000050795"/>
    </source>
</evidence>
<feature type="compositionally biased region" description="Basic residues" evidence="6">
    <location>
        <begin position="606"/>
        <end position="621"/>
    </location>
</feature>
<keyword evidence="1" id="KW-0963">Cytoplasm</keyword>
<name>A0AA85JTB5_TRIRE</name>
<proteinExistence type="predicted"/>
<feature type="compositionally biased region" description="Polar residues" evidence="6">
    <location>
        <begin position="594"/>
        <end position="605"/>
    </location>
</feature>
<evidence type="ECO:0000259" key="7">
    <source>
        <dbReference type="Pfam" id="PF01926"/>
    </source>
</evidence>
<dbReference type="Proteomes" id="UP000050795">
    <property type="component" value="Unassembled WGS sequence"/>
</dbReference>
<evidence type="ECO:0000256" key="6">
    <source>
        <dbReference type="SAM" id="MobiDB-lite"/>
    </source>
</evidence>
<dbReference type="InterPro" id="IPR006073">
    <property type="entry name" value="GTP-bd"/>
</dbReference>
<dbReference type="WBParaSite" id="TREG1_41270.1">
    <property type="protein sequence ID" value="TREG1_41270.1"/>
    <property type="gene ID" value="TREG1_41270"/>
</dbReference>
<dbReference type="InterPro" id="IPR027417">
    <property type="entry name" value="P-loop_NTPase"/>
</dbReference>
<feature type="region of interest" description="Disordered" evidence="6">
    <location>
        <begin position="589"/>
        <end position="630"/>
    </location>
</feature>
<evidence type="ECO:0000256" key="4">
    <source>
        <dbReference type="ARBA" id="ARBA00023134"/>
    </source>
</evidence>
<sequence>MSADVLDNLEKEEFLNWRRSLALLEEKEGITLTPFERNLEFWRQLWRVVERSDVVVQVIDARQPLLYYCEDLEKYIREVDPNKTSVVLVNKSDFLTEQQRSVWAQYFNTNGINAIFWSATLASEQALGKGVNNKSQSNAEQEEKSDEVSEECEDDSIEDSTDSDTYSEASTVTLSGNISNEQDVCPVQCSQQPSDKLNCNVSTVSSSVNNAETSIESNSEVTACPVDSAANVATCSPTHGEVNSKLVGVEELLDLLTQKYRPSNYQSKNPLTVGFIGYPNVGKSSTLNAILGHKKVSVSVTPGKTKHFQTIYVRSDLILCDCPGLVMPSFAYSKADLIVAGILSIDEMRDYLAPIGLVCERIPRDVLEIMYGINLPKCQDSQLENKSSRTLTPHELLAAHAFMHGFMTAKGNPNYDRSARLILKDYVKGKLLYCYPPPNVTDPVAFQSLGRDDGLPCGVGYFPDQSKAERFIKRFEEKNKSVSNECVDEIVTDFDRLVFKENRCPRQLMKSNKRMPVLRSQINKSTINGDDEEDDDGASSTASWSTVGSVETVSNLSCISNGTTQIILEDATMKKPWRLLSHSKHLNSAHHLPSATNPSGTTGKQQHVKSKKRKEKLRRVYRYLDEHEKT</sequence>
<evidence type="ECO:0000313" key="9">
    <source>
        <dbReference type="WBParaSite" id="TREG1_41270.1"/>
    </source>
</evidence>
<feature type="region of interest" description="Disordered" evidence="6">
    <location>
        <begin position="517"/>
        <end position="544"/>
    </location>
</feature>
<dbReference type="GO" id="GO:0003924">
    <property type="term" value="F:GTPase activity"/>
    <property type="evidence" value="ECO:0007669"/>
    <property type="project" value="InterPro"/>
</dbReference>
<accession>A0AA85JTB5</accession>
<evidence type="ECO:0000256" key="2">
    <source>
        <dbReference type="ARBA" id="ARBA00022741"/>
    </source>
</evidence>
<feature type="region of interest" description="Disordered" evidence="6">
    <location>
        <begin position="130"/>
        <end position="168"/>
    </location>
</feature>
<dbReference type="InterPro" id="IPR043358">
    <property type="entry name" value="GNL1-like"/>
</dbReference>
<dbReference type="SUPFAM" id="SSF52540">
    <property type="entry name" value="P-loop containing nucleoside triphosphate hydrolases"/>
    <property type="match status" value="1"/>
</dbReference>
<dbReference type="Gene3D" id="3.40.50.300">
    <property type="entry name" value="P-loop containing nucleotide triphosphate hydrolases"/>
    <property type="match status" value="2"/>
</dbReference>
<keyword evidence="8" id="KW-1185">Reference proteome</keyword>
<dbReference type="PANTHER" id="PTHR45709:SF2">
    <property type="entry name" value="LARGE SUBUNIT GTPASE 1 HOMOLOG"/>
    <property type="match status" value="1"/>
</dbReference>
<feature type="domain" description="G" evidence="7">
    <location>
        <begin position="272"/>
        <end position="327"/>
    </location>
</feature>
<dbReference type="Pfam" id="PF01926">
    <property type="entry name" value="MMR_HSR1"/>
    <property type="match status" value="1"/>
</dbReference>
<reference evidence="9" key="2">
    <citation type="submission" date="2023-11" db="UniProtKB">
        <authorList>
            <consortium name="WormBaseParasite"/>
        </authorList>
    </citation>
    <scope>IDENTIFICATION</scope>
</reference>
<dbReference type="AlphaFoldDB" id="A0AA85JTB5"/>
<reference evidence="8" key="1">
    <citation type="submission" date="2022-06" db="EMBL/GenBank/DDBJ databases">
        <authorList>
            <person name="Berger JAMES D."/>
            <person name="Berger JAMES D."/>
        </authorList>
    </citation>
    <scope>NUCLEOTIDE SEQUENCE [LARGE SCALE GENOMIC DNA]</scope>
</reference>
<dbReference type="GO" id="GO:0005525">
    <property type="term" value="F:GTP binding"/>
    <property type="evidence" value="ECO:0007669"/>
    <property type="project" value="UniProtKB-KW"/>
</dbReference>
<evidence type="ECO:0000256" key="1">
    <source>
        <dbReference type="ARBA" id="ARBA00022490"/>
    </source>
</evidence>
<feature type="compositionally biased region" description="Acidic residues" evidence="6">
    <location>
        <begin position="143"/>
        <end position="162"/>
    </location>
</feature>
<dbReference type="CDD" id="cd01857">
    <property type="entry name" value="HSR1_MMR1"/>
    <property type="match status" value="1"/>
</dbReference>
<dbReference type="GO" id="GO:0000054">
    <property type="term" value="P:ribosomal subunit export from nucleus"/>
    <property type="evidence" value="ECO:0007669"/>
    <property type="project" value="TreeGrafter"/>
</dbReference>
<keyword evidence="2" id="KW-0547">Nucleotide-binding</keyword>
<keyword evidence="3" id="KW-0378">Hydrolase</keyword>
<dbReference type="GO" id="GO:0005829">
    <property type="term" value="C:cytosol"/>
    <property type="evidence" value="ECO:0007669"/>
    <property type="project" value="TreeGrafter"/>
</dbReference>
<protein>
    <recommendedName>
        <fullName evidence="5">Large subunit GTPase 1 homolog</fullName>
    </recommendedName>
</protein>
<organism evidence="8 9">
    <name type="scientific">Trichobilharzia regenti</name>
    <name type="common">Nasal bird schistosome</name>
    <dbReference type="NCBI Taxonomy" id="157069"/>
    <lineage>
        <taxon>Eukaryota</taxon>
        <taxon>Metazoa</taxon>
        <taxon>Spiralia</taxon>
        <taxon>Lophotrochozoa</taxon>
        <taxon>Platyhelminthes</taxon>
        <taxon>Trematoda</taxon>
        <taxon>Digenea</taxon>
        <taxon>Strigeidida</taxon>
        <taxon>Schistosomatoidea</taxon>
        <taxon>Schistosomatidae</taxon>
        <taxon>Trichobilharzia</taxon>
    </lineage>
</organism>
<evidence type="ECO:0000256" key="5">
    <source>
        <dbReference type="ARBA" id="ARBA00040145"/>
    </source>
</evidence>